<evidence type="ECO:0000313" key="3">
    <source>
        <dbReference type="Proteomes" id="UP000515976"/>
    </source>
</evidence>
<keyword evidence="3" id="KW-1185">Reference proteome</keyword>
<dbReference type="AlphaFoldDB" id="A0A7G9R0D1"/>
<proteinExistence type="predicted"/>
<dbReference type="Pfam" id="PF00702">
    <property type="entry name" value="Hydrolase"/>
    <property type="match status" value="1"/>
</dbReference>
<dbReference type="InterPro" id="IPR006439">
    <property type="entry name" value="HAD-SF_hydro_IA"/>
</dbReference>
<sequence length="241" mass="24854">MPDAASLPAALGRSFEAVLLDMDGTLVDSTPSVERSWLRWCTEHGVDPRRLAGSHGVTARNLIADLLPPAQHESAYARIVELEVGDVAGTQLLPGALELLGALRDAGVPTAIVTSSNRELARARLEVTRLPRPSVVVTADDVARGKPFPDPWLLGATRLGVASADCLVIEDAVAGLRAARAAGCGGLVAVPTTTSAEQLEAVADLVVGGLTELRLDLGDGRARVLPGPGRPGPAPRGPVSA</sequence>
<feature type="region of interest" description="Disordered" evidence="1">
    <location>
        <begin position="221"/>
        <end position="241"/>
    </location>
</feature>
<keyword evidence="2" id="KW-0378">Hydrolase</keyword>
<reference evidence="2 3" key="1">
    <citation type="submission" date="2020-08" db="EMBL/GenBank/DDBJ databases">
        <title>Genome sequence of Phycicoccus endophyticus JCM 31784T.</title>
        <authorList>
            <person name="Hyun D.-W."/>
            <person name="Bae J.-W."/>
        </authorList>
    </citation>
    <scope>NUCLEOTIDE SEQUENCE [LARGE SCALE GENOMIC DNA]</scope>
    <source>
        <strain evidence="2 3">JCM 31784</strain>
    </source>
</reference>
<dbReference type="EMBL" id="CP060712">
    <property type="protein sequence ID" value="QNN49056.1"/>
    <property type="molecule type" value="Genomic_DNA"/>
</dbReference>
<dbReference type="SUPFAM" id="SSF56784">
    <property type="entry name" value="HAD-like"/>
    <property type="match status" value="1"/>
</dbReference>
<dbReference type="Gene3D" id="1.10.150.240">
    <property type="entry name" value="Putative phosphatase, domain 2"/>
    <property type="match status" value="1"/>
</dbReference>
<dbReference type="PANTHER" id="PTHR43481:SF4">
    <property type="entry name" value="GLYCEROL-1-PHOSPHATE PHOSPHOHYDROLASE 1-RELATED"/>
    <property type="match status" value="1"/>
</dbReference>
<dbReference type="InterPro" id="IPR023198">
    <property type="entry name" value="PGP-like_dom2"/>
</dbReference>
<dbReference type="InterPro" id="IPR036412">
    <property type="entry name" value="HAD-like_sf"/>
</dbReference>
<accession>A0A7G9R0D1</accession>
<dbReference type="SFLD" id="SFLDS00003">
    <property type="entry name" value="Haloacid_Dehalogenase"/>
    <property type="match status" value="1"/>
</dbReference>
<feature type="compositionally biased region" description="Pro residues" evidence="1">
    <location>
        <begin position="228"/>
        <end position="241"/>
    </location>
</feature>
<dbReference type="InterPro" id="IPR023214">
    <property type="entry name" value="HAD_sf"/>
</dbReference>
<protein>
    <submittedName>
        <fullName evidence="2">HAD-IA family hydrolase</fullName>
    </submittedName>
</protein>
<dbReference type="NCBIfam" id="TIGR01509">
    <property type="entry name" value="HAD-SF-IA-v3"/>
    <property type="match status" value="1"/>
</dbReference>
<dbReference type="Proteomes" id="UP000515976">
    <property type="component" value="Chromosome"/>
</dbReference>
<gene>
    <name evidence="2" type="ORF">H9L10_12535</name>
</gene>
<evidence type="ECO:0000256" key="1">
    <source>
        <dbReference type="SAM" id="MobiDB-lite"/>
    </source>
</evidence>
<dbReference type="KEGG" id="pei:H9L10_12535"/>
<dbReference type="GO" id="GO:0050308">
    <property type="term" value="F:sugar-phosphatase activity"/>
    <property type="evidence" value="ECO:0007669"/>
    <property type="project" value="TreeGrafter"/>
</dbReference>
<dbReference type="SFLD" id="SFLDG01129">
    <property type="entry name" value="C1.5:_HAD__Beta-PGM__Phosphata"/>
    <property type="match status" value="1"/>
</dbReference>
<name>A0A7G9R0D1_9MICO</name>
<dbReference type="Gene3D" id="3.40.50.1000">
    <property type="entry name" value="HAD superfamily/HAD-like"/>
    <property type="match status" value="1"/>
</dbReference>
<dbReference type="InterPro" id="IPR051806">
    <property type="entry name" value="HAD-like_SPP"/>
</dbReference>
<dbReference type="RefSeq" id="WP_166102957.1">
    <property type="nucleotide sequence ID" value="NZ_BMMY01000006.1"/>
</dbReference>
<evidence type="ECO:0000313" key="2">
    <source>
        <dbReference type="EMBL" id="QNN49056.1"/>
    </source>
</evidence>
<dbReference type="PANTHER" id="PTHR43481">
    <property type="entry name" value="FRUCTOSE-1-PHOSPHATE PHOSPHATASE"/>
    <property type="match status" value="1"/>
</dbReference>
<organism evidence="2 3">
    <name type="scientific">Phycicoccus endophyticus</name>
    <dbReference type="NCBI Taxonomy" id="1690220"/>
    <lineage>
        <taxon>Bacteria</taxon>
        <taxon>Bacillati</taxon>
        <taxon>Actinomycetota</taxon>
        <taxon>Actinomycetes</taxon>
        <taxon>Micrococcales</taxon>
        <taxon>Intrasporangiaceae</taxon>
        <taxon>Phycicoccus</taxon>
    </lineage>
</organism>